<evidence type="ECO:0000259" key="14">
    <source>
        <dbReference type="Pfam" id="PF19283"/>
    </source>
</evidence>
<reference evidence="15 16" key="1">
    <citation type="submission" date="2024-11" db="EMBL/GenBank/DDBJ databases">
        <title>Chromosome-level genome assembly of the freshwater bivalve Anodonta woodiana.</title>
        <authorList>
            <person name="Chen X."/>
        </authorList>
    </citation>
    <scope>NUCLEOTIDE SEQUENCE [LARGE SCALE GENOMIC DNA]</scope>
    <source>
        <strain evidence="15">MN2024</strain>
        <tissue evidence="15">Gills</tissue>
    </source>
</reference>
<evidence type="ECO:0000256" key="8">
    <source>
        <dbReference type="ARBA" id="ARBA00022801"/>
    </source>
</evidence>
<dbReference type="PANTHER" id="PTHR42776">
    <property type="entry name" value="SERINE PEPTIDASE S9 FAMILY MEMBER"/>
    <property type="match status" value="1"/>
</dbReference>
<dbReference type="Proteomes" id="UP001634394">
    <property type="component" value="Unassembled WGS sequence"/>
</dbReference>
<dbReference type="PANTHER" id="PTHR42776:SF4">
    <property type="entry name" value="ACYLAMINO-ACID-RELEASING ENZYME"/>
    <property type="match status" value="1"/>
</dbReference>
<dbReference type="PROSITE" id="PS00708">
    <property type="entry name" value="PRO_ENDOPEP_SER"/>
    <property type="match status" value="1"/>
</dbReference>
<organism evidence="15 16">
    <name type="scientific">Sinanodonta woodiana</name>
    <name type="common">Chinese pond mussel</name>
    <name type="synonym">Anodonta woodiana</name>
    <dbReference type="NCBI Taxonomy" id="1069815"/>
    <lineage>
        <taxon>Eukaryota</taxon>
        <taxon>Metazoa</taxon>
        <taxon>Spiralia</taxon>
        <taxon>Lophotrochozoa</taxon>
        <taxon>Mollusca</taxon>
        <taxon>Bivalvia</taxon>
        <taxon>Autobranchia</taxon>
        <taxon>Heteroconchia</taxon>
        <taxon>Palaeoheterodonta</taxon>
        <taxon>Unionida</taxon>
        <taxon>Unionoidea</taxon>
        <taxon>Unionidae</taxon>
        <taxon>Unioninae</taxon>
        <taxon>Sinanodonta</taxon>
    </lineage>
</organism>
<dbReference type="InterPro" id="IPR045550">
    <property type="entry name" value="AARE_N"/>
</dbReference>
<protein>
    <recommendedName>
        <fullName evidence="6">Acylamino-acid-releasing enzyme</fullName>
        <ecNumber evidence="5">3.4.19.1</ecNumber>
    </recommendedName>
    <alternativeName>
        <fullName evidence="11">Acyl-peptide hydrolase</fullName>
    </alternativeName>
    <alternativeName>
        <fullName evidence="10">Acylaminoacyl-peptidase</fullName>
    </alternativeName>
</protein>
<comment type="subunit">
    <text evidence="4">Homotetramer.</text>
</comment>
<evidence type="ECO:0000259" key="13">
    <source>
        <dbReference type="Pfam" id="PF00326"/>
    </source>
</evidence>
<evidence type="ECO:0000313" key="15">
    <source>
        <dbReference type="EMBL" id="KAL3853215.1"/>
    </source>
</evidence>
<keyword evidence="9" id="KW-0007">Acetylation</keyword>
<keyword evidence="8" id="KW-0378">Hydrolase</keyword>
<keyword evidence="16" id="KW-1185">Reference proteome</keyword>
<evidence type="ECO:0000256" key="4">
    <source>
        <dbReference type="ARBA" id="ARBA00011881"/>
    </source>
</evidence>
<comment type="similarity">
    <text evidence="3">Belongs to the peptidase S9C family.</text>
</comment>
<dbReference type="Pfam" id="PF19283">
    <property type="entry name" value="APEH_N"/>
    <property type="match status" value="1"/>
</dbReference>
<name>A0ABD3UVS9_SINWO</name>
<comment type="subcellular location">
    <subcellularLocation>
        <location evidence="2">Cytoplasm</location>
    </subcellularLocation>
</comment>
<evidence type="ECO:0000256" key="1">
    <source>
        <dbReference type="ARBA" id="ARBA00000721"/>
    </source>
</evidence>
<comment type="catalytic activity">
    <reaction evidence="1">
        <text>Cleavage of an N-acetyl or N-formyl amino acid from the N-terminus of a polypeptide.</text>
        <dbReference type="EC" id="3.4.19.1"/>
    </reaction>
</comment>
<comment type="function">
    <text evidence="12">This enzyme catalyzes the hydrolysis of the N-terminal peptide bond of an N-acetylated peptide to generate an N-acetylated amino acid and a peptide with a free N-terminus. It preferentially cleaves off Ac-Ala, Ac-Met and Ac-Ser. Also, involved in the degradation of oxidized and glycated proteins.</text>
</comment>
<evidence type="ECO:0000256" key="7">
    <source>
        <dbReference type="ARBA" id="ARBA00022490"/>
    </source>
</evidence>
<evidence type="ECO:0000256" key="11">
    <source>
        <dbReference type="ARBA" id="ARBA00032596"/>
    </source>
</evidence>
<evidence type="ECO:0000256" key="12">
    <source>
        <dbReference type="ARBA" id="ARBA00045885"/>
    </source>
</evidence>
<evidence type="ECO:0000256" key="5">
    <source>
        <dbReference type="ARBA" id="ARBA00012917"/>
    </source>
</evidence>
<evidence type="ECO:0000256" key="3">
    <source>
        <dbReference type="ARBA" id="ARBA00010040"/>
    </source>
</evidence>
<accession>A0ABD3UVS9</accession>
<dbReference type="SUPFAM" id="SSF82171">
    <property type="entry name" value="DPP6 N-terminal domain-like"/>
    <property type="match status" value="1"/>
</dbReference>
<dbReference type="InterPro" id="IPR002471">
    <property type="entry name" value="Pept_S9_AS"/>
</dbReference>
<dbReference type="Pfam" id="PF00326">
    <property type="entry name" value="Peptidase_S9"/>
    <property type="match status" value="1"/>
</dbReference>
<gene>
    <name evidence="15" type="ORF">ACJMK2_016772</name>
</gene>
<sequence length="725" mass="81621">MMKKVAEVVELYRKLARIQQPSWARISKSLGSGAVVNSVWNYRDLERAEKVQFAKTYCVNKTSEAKYNVTFTSRPHELANEQWNVESPSGNLRVIVRKIMSKKNEEKQFVEIWNGSQKLQNIDVLGLEKHGKIYDNDGYFGSVEWSHSEGHLLYVAELKPSKAVSFFDKKNGAEKEDETKKDETKEKSVKGDEYVVKEEWGEGMVGKHHPVICILDVDTGDIRILDNVPDHVSPGHVVWAPDDSGVVFTGWCHEPYRLGVVYCINRQSAVYYLDFQKATCEALTDPNGAARCPVFSPDDSSFVFLQNNRKGPHMHCSCLCKYDWQKKEVTVVCDIVGTPKNNGFPGVYEVTNPRDCWSTDNKRIVINSYWRSQAVILVINTETKAVTRLPSDCGGDISVLDVWNDVIVAMCSAPNQPHYLVIGQLPAEGQEFNIQWSPLDSPSTVFGDIQWKTLVHQPTKERIHPKYDALDYESVLIKPAKAEQSSRSLVVFPHGGPHTVFSTEFMLYTALFCQSGFSVLMVNYRGSVGFGNDSIYSLLGHIGDQDVKDVQAAAEEVISTEDIDPNKVVIWGGSHGGFLTAHLIGQYPSFYKAAVCRNPVVNVASMSGSTDIFDWNFTECGLDFEYRSLADGNSMSVMWSMSPLQYADKIQTPVMLMIGLDDRRVPTKQSYELYKALKARNVPVRFIAYPDNGHPIVKVDSEADAFINIYKWFTDYLSTDSRPSD</sequence>
<evidence type="ECO:0000256" key="2">
    <source>
        <dbReference type="ARBA" id="ARBA00004496"/>
    </source>
</evidence>
<dbReference type="SUPFAM" id="SSF53474">
    <property type="entry name" value="alpha/beta-Hydrolases"/>
    <property type="match status" value="1"/>
</dbReference>
<evidence type="ECO:0000256" key="6">
    <source>
        <dbReference type="ARBA" id="ARBA00018421"/>
    </source>
</evidence>
<dbReference type="GO" id="GO:0005737">
    <property type="term" value="C:cytoplasm"/>
    <property type="evidence" value="ECO:0007669"/>
    <property type="project" value="UniProtKB-SubCell"/>
</dbReference>
<dbReference type="InterPro" id="IPR029058">
    <property type="entry name" value="AB_hydrolase_fold"/>
</dbReference>
<dbReference type="GO" id="GO:0008242">
    <property type="term" value="F:omega peptidase activity"/>
    <property type="evidence" value="ECO:0007669"/>
    <property type="project" value="UniProtKB-EC"/>
</dbReference>
<dbReference type="InterPro" id="IPR011042">
    <property type="entry name" value="6-blade_b-propeller_TolB-like"/>
</dbReference>
<dbReference type="InterPro" id="IPR001375">
    <property type="entry name" value="Peptidase_S9_cat"/>
</dbReference>
<comment type="caution">
    <text evidence="15">The sequence shown here is derived from an EMBL/GenBank/DDBJ whole genome shotgun (WGS) entry which is preliminary data.</text>
</comment>
<dbReference type="Gene3D" id="2.120.10.30">
    <property type="entry name" value="TolB, C-terminal domain"/>
    <property type="match status" value="1"/>
</dbReference>
<dbReference type="EMBL" id="JBJQND010000015">
    <property type="protein sequence ID" value="KAL3853215.1"/>
    <property type="molecule type" value="Genomic_DNA"/>
</dbReference>
<dbReference type="FunFam" id="3.40.50.1820:FF:000043">
    <property type="entry name" value="acylamino-acid-releasing enzyme"/>
    <property type="match status" value="1"/>
</dbReference>
<feature type="domain" description="Acylamino-acid-releasing enzyme N-terminal" evidence="14">
    <location>
        <begin position="22"/>
        <end position="443"/>
    </location>
</feature>
<feature type="domain" description="Peptidase S9 prolyl oligopeptidase catalytic" evidence="13">
    <location>
        <begin position="505"/>
        <end position="718"/>
    </location>
</feature>
<keyword evidence="7" id="KW-0963">Cytoplasm</keyword>
<dbReference type="EC" id="3.4.19.1" evidence="5"/>
<dbReference type="Gene3D" id="3.40.50.1820">
    <property type="entry name" value="alpha/beta hydrolase"/>
    <property type="match status" value="1"/>
</dbReference>
<dbReference type="AlphaFoldDB" id="A0ABD3UVS9"/>
<evidence type="ECO:0000256" key="9">
    <source>
        <dbReference type="ARBA" id="ARBA00022990"/>
    </source>
</evidence>
<evidence type="ECO:0000256" key="10">
    <source>
        <dbReference type="ARBA" id="ARBA00032284"/>
    </source>
</evidence>
<evidence type="ECO:0000313" key="16">
    <source>
        <dbReference type="Proteomes" id="UP001634394"/>
    </source>
</evidence>
<proteinExistence type="inferred from homology"/>